<feature type="compositionally biased region" description="Acidic residues" evidence="2">
    <location>
        <begin position="458"/>
        <end position="470"/>
    </location>
</feature>
<dbReference type="GeneID" id="106815098"/>
<feature type="coiled-coil region" evidence="1">
    <location>
        <begin position="1073"/>
        <end position="1265"/>
    </location>
</feature>
<evidence type="ECO:0000313" key="3">
    <source>
        <dbReference type="Proteomes" id="UP000695022"/>
    </source>
</evidence>
<dbReference type="PANTHER" id="PTHR34479:SF1">
    <property type="entry name" value="COILED-COIL DOMAIN-CONTAINING PROTEIN 30"/>
    <property type="match status" value="1"/>
</dbReference>
<dbReference type="Proteomes" id="UP000695022">
    <property type="component" value="Unplaced"/>
</dbReference>
<reference evidence="4" key="1">
    <citation type="submission" date="2025-08" db="UniProtKB">
        <authorList>
            <consortium name="RefSeq"/>
        </authorList>
    </citation>
    <scope>IDENTIFICATION</scope>
</reference>
<feature type="compositionally biased region" description="Polar residues" evidence="2">
    <location>
        <begin position="100"/>
        <end position="112"/>
    </location>
</feature>
<feature type="coiled-coil region" evidence="1">
    <location>
        <begin position="231"/>
        <end position="258"/>
    </location>
</feature>
<feature type="compositionally biased region" description="Basic and acidic residues" evidence="2">
    <location>
        <begin position="949"/>
        <end position="969"/>
    </location>
</feature>
<keyword evidence="1" id="KW-0175">Coiled coil</keyword>
<sequence>ENNKNVFRNLNKRLIQDGLDPNISIDHKLSYIWNLLLDSESQLDSLQDRMQRSDRRHATELEELEKYMAAMQDTAETVEMENKELKKKVVELEDRKGNSRNHASPTDSLESGTNREDELNEHEHLVQKVQQMTRERLELDGILQDTQLAMADMERESKQLLLDKEEIAHKLGEALYQCDEMEQQLRTALCGDESSKQAEWKLNEENLRLIQEINAAKLKLVTTETDFSAFRNEAKTNRNRLENTIGDMKEEAKRLRSELQSSVKMEQVDGSEQQKVTVCRAMERLEQQRTAFDDEVKRVTSDYDRLRLDHAQSLRTAERDADNYGHQLRRLEAEKSHLETEKDHLETEKGRLETEKDRLETEKGRLETEKDRLETEKDRLETEKDHLEMENNRLETEKGRLEAEKDCLETQLARARRSRERSPANEMSQLSTNDEQQQPQEKKEKEEKKEKDEKKEKEEEEEEKEEEEDVVMATRCDDGPSTESGVCAGKLYSEREYVAVLEELQSTRLSNYELNEEIDALKSSLLAAQTTLKVKSRSLEVGAKSRESERLLVEELERLRGENVALALDEERAKALGKQASDALRRDMERLAAVNRELDGRLQAIAHDAKESANADLRKLESVQKARLDARHQAEALTLENARLRAELHDGEAAQGALRATVDELERNTGALRREIAELKASHHEEMECLTARQAAICDEGAALREEIDKVIQMRRRDVDVAQGKLSASLEENLGCKRRLNEMEIALAKERERARKSAEAAAAALLRVEDGEGRCTGELDAKQASIRTLESGLRDAQALVDERERGHRLEVAGLLGNLERERATTLNCKSRLEEAERLVAAGDDDRRAGDARQAALKNEMGALLTKLQRVGEEARRRTEEVAATRTKYDATAQALRSELERARRERNVAVATLERAEADADEQTRDAERKLRNENESLRAENAALTDARTQEERRIEEEQRSTERRRQDLEDRLSTALFAKQKEAEFLSEKVEDGRRATQELEKRQQELKEEMEREHLATSVRMKGAEAEAANVGALRERLRISDDAARALCDDLTLARRHTQEATDVAHQVAALQQDELVALQDQAKRRERDLVGMREQMEAEKDRLQAQVEMLNAKHLQMQAMKSHIESELQASMSDHREEVRKLRSELSAMTTERDEVAGRMRKLQRDAQLRREKLESERVRVQEDQNKVAGLEQKLAETSGLLQTAEHRLGKMADTKQQLQIRLAELSEIQQVLCVEQTQRVSIERELETLKEEVSLQKAKESHGSLPALKQQLQSKNSSEIICAKDKEIVGIKAEMARLQRVLDAESQRRKTMSQRRKNQLSNHREAHVRNVKQLEKLIGSLEQELQLCRLELTGERQLSDQLNKTLSILHSEKRQLLLRVEEATTAVRDSNRREHLLHSRCQLLEKHVS</sequence>
<feature type="compositionally biased region" description="Basic and acidic residues" evidence="2">
    <location>
        <begin position="914"/>
        <end position="939"/>
    </location>
</feature>
<feature type="compositionally biased region" description="Basic and acidic residues" evidence="2">
    <location>
        <begin position="337"/>
        <end position="408"/>
    </location>
</feature>
<organism evidence="3 4">
    <name type="scientific">Priapulus caudatus</name>
    <name type="common">Priapulid worm</name>
    <dbReference type="NCBI Taxonomy" id="37621"/>
    <lineage>
        <taxon>Eukaryota</taxon>
        <taxon>Metazoa</taxon>
        <taxon>Ecdysozoa</taxon>
        <taxon>Scalidophora</taxon>
        <taxon>Priapulida</taxon>
        <taxon>Priapulimorpha</taxon>
        <taxon>Priapulimorphida</taxon>
        <taxon>Priapulidae</taxon>
        <taxon>Priapulus</taxon>
    </lineage>
</organism>
<protein>
    <submittedName>
        <fullName evidence="4">Myosin heavy chain, striated muscle-like</fullName>
    </submittedName>
</protein>
<dbReference type="Gene3D" id="1.20.5.1000">
    <property type="entry name" value="arf6 gtpase in complex with a specific effector, jip4"/>
    <property type="match status" value="1"/>
</dbReference>
<gene>
    <name evidence="4" type="primary">LOC106815098</name>
</gene>
<feature type="region of interest" description="Disordered" evidence="2">
    <location>
        <begin position="913"/>
        <end position="969"/>
    </location>
</feature>
<feature type="compositionally biased region" description="Basic residues" evidence="2">
    <location>
        <begin position="1315"/>
        <end position="1324"/>
    </location>
</feature>
<feature type="region of interest" description="Disordered" evidence="2">
    <location>
        <begin position="1310"/>
        <end position="1330"/>
    </location>
</feature>
<keyword evidence="3" id="KW-1185">Reference proteome</keyword>
<feature type="coiled-coil region" evidence="1">
    <location>
        <begin position="627"/>
        <end position="682"/>
    </location>
</feature>
<feature type="compositionally biased region" description="Basic and acidic residues" evidence="2">
    <location>
        <begin position="440"/>
        <end position="457"/>
    </location>
</feature>
<dbReference type="InterPro" id="IPR052825">
    <property type="entry name" value="CCD-Prefoldin_beta-like"/>
</dbReference>
<name>A0ABM1ES39_PRICU</name>
<dbReference type="RefSeq" id="XP_014675010.1">
    <property type="nucleotide sequence ID" value="XM_014819524.1"/>
</dbReference>
<dbReference type="PANTHER" id="PTHR34479">
    <property type="entry name" value="COILED-COIL DOMAIN-CONTAINING PROTEIN 30"/>
    <property type="match status" value="1"/>
</dbReference>
<feature type="compositionally biased region" description="Polar residues" evidence="2">
    <location>
        <begin position="425"/>
        <end position="439"/>
    </location>
</feature>
<evidence type="ECO:0000256" key="1">
    <source>
        <dbReference type="SAM" id="Coils"/>
    </source>
</evidence>
<accession>A0ABM1ES39</accession>
<proteinExistence type="predicted"/>
<evidence type="ECO:0000256" key="2">
    <source>
        <dbReference type="SAM" id="MobiDB-lite"/>
    </source>
</evidence>
<feature type="non-terminal residue" evidence="4">
    <location>
        <position position="1"/>
    </location>
</feature>
<feature type="region of interest" description="Disordered" evidence="2">
    <location>
        <begin position="91"/>
        <end position="118"/>
    </location>
</feature>
<feature type="region of interest" description="Disordered" evidence="2">
    <location>
        <begin position="337"/>
        <end position="483"/>
    </location>
</feature>
<evidence type="ECO:0000313" key="4">
    <source>
        <dbReference type="RefSeq" id="XP_014675010.1"/>
    </source>
</evidence>